<accession>A0A8B6XW60</accession>
<evidence type="ECO:0000256" key="1">
    <source>
        <dbReference type="SAM" id="SignalP"/>
    </source>
</evidence>
<proteinExistence type="predicted"/>
<dbReference type="InterPro" id="IPR020234">
    <property type="entry name" value="Mite_allergen_group-7"/>
</dbReference>
<gene>
    <name evidence="2" type="primary">100578731</name>
    <name evidence="4" type="synonym">LOC100578731</name>
</gene>
<evidence type="ECO:0000313" key="3">
    <source>
        <dbReference type="Proteomes" id="UP000005203"/>
    </source>
</evidence>
<reference evidence="2" key="1">
    <citation type="submission" date="2021-01" db="UniProtKB">
        <authorList>
            <consortium name="EnsemblMetazoa"/>
        </authorList>
    </citation>
    <scope>IDENTIFICATION</scope>
    <source>
        <strain evidence="2">DH4</strain>
    </source>
</reference>
<protein>
    <submittedName>
        <fullName evidence="4">Uncharacterized protein LOC100578731</fullName>
    </submittedName>
</protein>
<dbReference type="Pfam" id="PF16984">
    <property type="entry name" value="Grp7_allergen"/>
    <property type="match status" value="1"/>
</dbReference>
<evidence type="ECO:0000313" key="4">
    <source>
        <dbReference type="RefSeq" id="XP_003250799.1"/>
    </source>
</evidence>
<accession>A0A7M7GAS3</accession>
<dbReference type="OMA" id="NNEDPLQ"/>
<dbReference type="InterPro" id="IPR038602">
    <property type="entry name" value="Mite_allergen_7_sf"/>
</dbReference>
<dbReference type="OrthoDB" id="6419576at2759"/>
<dbReference type="RefSeq" id="XP_003250799.1">
    <property type="nucleotide sequence ID" value="XM_003250751.4"/>
</dbReference>
<dbReference type="KEGG" id="ame:100578731"/>
<dbReference type="AlphaFoldDB" id="A0A7M7GAS3"/>
<dbReference type="Proteomes" id="UP000005203">
    <property type="component" value="Linkage group LG10"/>
</dbReference>
<reference evidence="4" key="2">
    <citation type="submission" date="2025-04" db="UniProtKB">
        <authorList>
            <consortium name="RefSeq"/>
        </authorList>
    </citation>
    <scope>IDENTIFICATION</scope>
    <source>
        <strain evidence="4">DH4</strain>
        <tissue evidence="4">Whole body</tissue>
    </source>
</reference>
<feature type="chain" id="PRO_5044659297" evidence="1">
    <location>
        <begin position="21"/>
        <end position="246"/>
    </location>
</feature>
<evidence type="ECO:0000313" key="2">
    <source>
        <dbReference type="EnsemblMetazoa" id="XP_003250799"/>
    </source>
</evidence>
<name>A0A7M7GAS3_APIME</name>
<dbReference type="EnsemblMetazoa" id="XM_003250751">
    <property type="protein sequence ID" value="XP_003250799"/>
    <property type="gene ID" value="LOC100578731"/>
</dbReference>
<keyword evidence="1" id="KW-0732">Signal</keyword>
<feature type="signal peptide" evidence="1">
    <location>
        <begin position="1"/>
        <end position="20"/>
    </location>
</feature>
<dbReference type="Gene3D" id="3.15.10.50">
    <property type="match status" value="1"/>
</dbReference>
<keyword evidence="3" id="KW-1185">Reference proteome</keyword>
<sequence length="246" mass="28060">MIVQIRLLFLLSILFTASFANFQDVANNNESSGKISAILNKLFDTALPSIQMFILKHKLDPMKLDDLSQNLKGVIIHHRTLNLTNGSLQGLSNVRRANDIILSFENKILTLDATLGFDDLKANYNYHLYDLLINKKGKVYGYIKDIEMRIIIDLDMNNYKVAVPMAKIIKLDKFDIAFKGNIDDPIINAAIKAITKIFRTSIINMVNTEFSKALQEFVGEINKKIPQPNQVLDNDNIWHYLKFNLS</sequence>
<dbReference type="GeneID" id="100578731"/>
<organism evidence="2">
    <name type="scientific">Apis mellifera</name>
    <name type="common">Honeybee</name>
    <dbReference type="NCBI Taxonomy" id="7460"/>
    <lineage>
        <taxon>Eukaryota</taxon>
        <taxon>Metazoa</taxon>
        <taxon>Ecdysozoa</taxon>
        <taxon>Arthropoda</taxon>
        <taxon>Hexapoda</taxon>
        <taxon>Insecta</taxon>
        <taxon>Pterygota</taxon>
        <taxon>Neoptera</taxon>
        <taxon>Endopterygota</taxon>
        <taxon>Hymenoptera</taxon>
        <taxon>Apocrita</taxon>
        <taxon>Aculeata</taxon>
        <taxon>Apoidea</taxon>
        <taxon>Anthophila</taxon>
        <taxon>Apidae</taxon>
        <taxon>Apis</taxon>
    </lineage>
</organism>